<evidence type="ECO:0000313" key="7">
    <source>
        <dbReference type="EMBL" id="KAB7499342.1"/>
    </source>
</evidence>
<dbReference type="InterPro" id="IPR001898">
    <property type="entry name" value="SLC13A/DASS"/>
</dbReference>
<evidence type="ECO:0000256" key="1">
    <source>
        <dbReference type="ARBA" id="ARBA00004141"/>
    </source>
</evidence>
<comment type="caution">
    <text evidence="7">The sequence shown here is derived from an EMBL/GenBank/DDBJ whole genome shotgun (WGS) entry which is preliminary data.</text>
</comment>
<proteinExistence type="inferred from homology"/>
<keyword evidence="3 6" id="KW-0812">Transmembrane</keyword>
<dbReference type="EMBL" id="SEYY01018450">
    <property type="protein sequence ID" value="KAB7499342.1"/>
    <property type="molecule type" value="Genomic_DNA"/>
</dbReference>
<accession>A0A5N5SZ87</accession>
<dbReference type="Proteomes" id="UP000326759">
    <property type="component" value="Unassembled WGS sequence"/>
</dbReference>
<dbReference type="PANTHER" id="PTHR10283">
    <property type="entry name" value="SOLUTE CARRIER FAMILY 13 MEMBER"/>
    <property type="match status" value="1"/>
</dbReference>
<feature type="transmembrane region" description="Helical" evidence="6">
    <location>
        <begin position="42"/>
        <end position="63"/>
    </location>
</feature>
<sequence>MDAENDPEGLETLPGDPQPNCSDEARCAYVILLMAIYYMTEALPLAVTALMPVFAFPLLGIISTDAICRVYMRGTAMMFFGGLAVAIAVEHCNLHKRIALFVILRVGKELIISIIKIMLIYKYCLINFNVLRTRVIIHFI</sequence>
<evidence type="ECO:0000256" key="4">
    <source>
        <dbReference type="ARBA" id="ARBA00022989"/>
    </source>
</evidence>
<dbReference type="AlphaFoldDB" id="A0A5N5SZ87"/>
<feature type="transmembrane region" description="Helical" evidence="6">
    <location>
        <begin position="110"/>
        <end position="131"/>
    </location>
</feature>
<evidence type="ECO:0000256" key="2">
    <source>
        <dbReference type="ARBA" id="ARBA00006772"/>
    </source>
</evidence>
<reference evidence="7 8" key="1">
    <citation type="journal article" date="2019" name="PLoS Biol.">
        <title>Sex chromosomes control vertical transmission of feminizing Wolbachia symbionts in an isopod.</title>
        <authorList>
            <person name="Becking T."/>
            <person name="Chebbi M.A."/>
            <person name="Giraud I."/>
            <person name="Moumen B."/>
            <person name="Laverre T."/>
            <person name="Caubet Y."/>
            <person name="Peccoud J."/>
            <person name="Gilbert C."/>
            <person name="Cordaux R."/>
        </authorList>
    </citation>
    <scope>NUCLEOTIDE SEQUENCE [LARGE SCALE GENOMIC DNA]</scope>
    <source>
        <strain evidence="7">ANa2</strain>
        <tissue evidence="7">Whole body excluding digestive tract and cuticle</tissue>
    </source>
</reference>
<evidence type="ECO:0000256" key="5">
    <source>
        <dbReference type="ARBA" id="ARBA00023136"/>
    </source>
</evidence>
<evidence type="ECO:0008006" key="9">
    <source>
        <dbReference type="Google" id="ProtNLM"/>
    </source>
</evidence>
<dbReference type="PANTHER" id="PTHR10283:SF82">
    <property type="entry name" value="SOLUTE CARRIER FAMILY 13 MEMBER 2"/>
    <property type="match status" value="1"/>
</dbReference>
<dbReference type="GO" id="GO:0015141">
    <property type="term" value="F:succinate transmembrane transporter activity"/>
    <property type="evidence" value="ECO:0007669"/>
    <property type="project" value="TreeGrafter"/>
</dbReference>
<comment type="subcellular location">
    <subcellularLocation>
        <location evidence="1">Membrane</location>
        <topology evidence="1">Multi-pass membrane protein</topology>
    </subcellularLocation>
</comment>
<evidence type="ECO:0000256" key="3">
    <source>
        <dbReference type="ARBA" id="ARBA00022692"/>
    </source>
</evidence>
<dbReference type="OrthoDB" id="6493944at2759"/>
<feature type="transmembrane region" description="Helical" evidence="6">
    <location>
        <begin position="70"/>
        <end position="90"/>
    </location>
</feature>
<keyword evidence="4 6" id="KW-1133">Transmembrane helix</keyword>
<name>A0A5N5SZ87_9CRUS</name>
<dbReference type="GO" id="GO:0005886">
    <property type="term" value="C:plasma membrane"/>
    <property type="evidence" value="ECO:0007669"/>
    <property type="project" value="TreeGrafter"/>
</dbReference>
<dbReference type="Pfam" id="PF00939">
    <property type="entry name" value="Na_sulph_symp"/>
    <property type="match status" value="1"/>
</dbReference>
<protein>
    <recommendedName>
        <fullName evidence="9">Solute carrier family 13 member 5</fullName>
    </recommendedName>
</protein>
<dbReference type="GO" id="GO:0015137">
    <property type="term" value="F:citrate transmembrane transporter activity"/>
    <property type="evidence" value="ECO:0007669"/>
    <property type="project" value="TreeGrafter"/>
</dbReference>
<organism evidence="7 8">
    <name type="scientific">Armadillidium nasatum</name>
    <dbReference type="NCBI Taxonomy" id="96803"/>
    <lineage>
        <taxon>Eukaryota</taxon>
        <taxon>Metazoa</taxon>
        <taxon>Ecdysozoa</taxon>
        <taxon>Arthropoda</taxon>
        <taxon>Crustacea</taxon>
        <taxon>Multicrustacea</taxon>
        <taxon>Malacostraca</taxon>
        <taxon>Eumalacostraca</taxon>
        <taxon>Peracarida</taxon>
        <taxon>Isopoda</taxon>
        <taxon>Oniscidea</taxon>
        <taxon>Crinocheta</taxon>
        <taxon>Armadillidiidae</taxon>
        <taxon>Armadillidium</taxon>
    </lineage>
</organism>
<gene>
    <name evidence="7" type="ORF">Anas_02012</name>
</gene>
<keyword evidence="8" id="KW-1185">Reference proteome</keyword>
<evidence type="ECO:0000313" key="8">
    <source>
        <dbReference type="Proteomes" id="UP000326759"/>
    </source>
</evidence>
<keyword evidence="5 6" id="KW-0472">Membrane</keyword>
<evidence type="ECO:0000256" key="6">
    <source>
        <dbReference type="SAM" id="Phobius"/>
    </source>
</evidence>
<comment type="similarity">
    <text evidence="2">Belongs to the SLC13A/DASS transporter (TC 2.A.47) family. NADC subfamily.</text>
</comment>